<sequence>MERRLRLVAIACACFALPGAAHAMVEKGQAPAPPPVAVEVPAQPVVAPAGQALASRYYIPDLAAAADAAIAEYGPFRVLDERTAALVDVTDRGTPASFAAMLRDFPSIEVLEFHDCPGTYDDIANLRLGRMIRAAGLRTFVAEGGSVRSGAVELFLAGESRVVADGAEFAVHAWIDVEGLEPDDFAADSPQNRKYLSYYREMGMSAEEAASFYTMTNSASFENALWLTGSEMRQWVEAEKPAAPKLAYLDFASGLN</sequence>
<keyword evidence="2" id="KW-1185">Reference proteome</keyword>
<dbReference type="EMBL" id="CP011452">
    <property type="protein sequence ID" value="AKH42704.1"/>
    <property type="molecule type" value="Genomic_DNA"/>
</dbReference>
<gene>
    <name evidence="1" type="ORF">WYH_01668</name>
</gene>
<dbReference type="Proteomes" id="UP000034392">
    <property type="component" value="Chromosome"/>
</dbReference>
<protein>
    <submittedName>
        <fullName evidence="1">Uncharacterized protein</fullName>
    </submittedName>
</protein>
<organism evidence="1 2">
    <name type="scientific">Croceibacterium atlanticum</name>
    <dbReference type="NCBI Taxonomy" id="1267766"/>
    <lineage>
        <taxon>Bacteria</taxon>
        <taxon>Pseudomonadati</taxon>
        <taxon>Pseudomonadota</taxon>
        <taxon>Alphaproteobacteria</taxon>
        <taxon>Sphingomonadales</taxon>
        <taxon>Erythrobacteraceae</taxon>
        <taxon>Croceibacterium</taxon>
    </lineage>
</organism>
<evidence type="ECO:0000313" key="2">
    <source>
        <dbReference type="Proteomes" id="UP000034392"/>
    </source>
</evidence>
<evidence type="ECO:0000313" key="1">
    <source>
        <dbReference type="EMBL" id="AKH42704.1"/>
    </source>
</evidence>
<name>A0A0F7KSZ1_9SPHN</name>
<dbReference type="AlphaFoldDB" id="A0A0F7KSZ1"/>
<reference evidence="1" key="1">
    <citation type="submission" date="2015-05" db="EMBL/GenBank/DDBJ databases">
        <title>The complete genome of Altererythrobacter atlanticus strain 26DY36.</title>
        <authorList>
            <person name="Wu Y.-H."/>
            <person name="Cheng H."/>
            <person name="Wu X.-W."/>
        </authorList>
    </citation>
    <scope>NUCLEOTIDE SEQUENCE [LARGE SCALE GENOMIC DNA]</scope>
    <source>
        <strain evidence="1">26DY36</strain>
    </source>
</reference>
<accession>A0A0F7KSZ1</accession>
<dbReference type="PATRIC" id="fig|1267766.3.peg.1677"/>
<dbReference type="KEGG" id="aay:WYH_01668"/>
<dbReference type="OrthoDB" id="6198264at2"/>
<dbReference type="STRING" id="1267766.WYH_01668"/>
<dbReference type="RefSeq" id="WP_156320096.1">
    <property type="nucleotide sequence ID" value="NZ_JACIJL010000001.1"/>
</dbReference>
<proteinExistence type="predicted"/>